<dbReference type="Proteomes" id="UP000297641">
    <property type="component" value="Unassembled WGS sequence"/>
</dbReference>
<dbReference type="RefSeq" id="WP_135770559.1">
    <property type="nucleotide sequence ID" value="NZ_RQFT01000007.1"/>
</dbReference>
<dbReference type="AlphaFoldDB" id="A0A7I0HTY6"/>
<evidence type="ECO:0000313" key="1">
    <source>
        <dbReference type="EMBL" id="TGL07250.1"/>
    </source>
</evidence>
<reference evidence="1 2" key="1">
    <citation type="journal article" date="2019" name="PLoS Negl. Trop. Dis.">
        <title>Revisiting the worldwide diversity of Leptospira species in the environment.</title>
        <authorList>
            <person name="Vincent A.T."/>
            <person name="Schiettekatte O."/>
            <person name="Bourhy P."/>
            <person name="Veyrier F.J."/>
            <person name="Picardeau M."/>
        </authorList>
    </citation>
    <scope>NUCLEOTIDE SEQUENCE [LARGE SCALE GENOMIC DNA]</scope>
    <source>
        <strain evidence="1 2">201800273</strain>
    </source>
</reference>
<organism evidence="1 2">
    <name type="scientific">Leptospira bouyouniensis</name>
    <dbReference type="NCBI Taxonomy" id="2484911"/>
    <lineage>
        <taxon>Bacteria</taxon>
        <taxon>Pseudomonadati</taxon>
        <taxon>Spirochaetota</taxon>
        <taxon>Spirochaetia</taxon>
        <taxon>Leptospirales</taxon>
        <taxon>Leptospiraceae</taxon>
        <taxon>Leptospira</taxon>
    </lineage>
</organism>
<gene>
    <name evidence="1" type="ORF">EHQ43_07485</name>
</gene>
<name>A0A7I0HTY6_9LEPT</name>
<proteinExistence type="predicted"/>
<accession>A0A7I0HTY6</accession>
<sequence>MKKNITIVLFVFFCSFQFACSVFYSSERRKIDFGKENYNRSLSYELIGWDEELDRRRVTYILSALEKSGKFSSVRHFNQTTADYHLQIILESSPKFKFFLGESTEPVSYLAERNQNRFLIYLTNRFLAISTFFIIPDIDRDDDYILFRLKKSGNLEKEFRYPIESYRVFGWVSLLMMWVDDRNEWNTILAEKVSEFLGDVKDEL</sequence>
<dbReference type="EMBL" id="RQFT01000007">
    <property type="protein sequence ID" value="TGL07250.1"/>
    <property type="molecule type" value="Genomic_DNA"/>
</dbReference>
<protein>
    <submittedName>
        <fullName evidence="1">Uncharacterized protein</fullName>
    </submittedName>
</protein>
<comment type="caution">
    <text evidence="1">The sequence shown here is derived from an EMBL/GenBank/DDBJ whole genome shotgun (WGS) entry which is preliminary data.</text>
</comment>
<evidence type="ECO:0000313" key="2">
    <source>
        <dbReference type="Proteomes" id="UP000297641"/>
    </source>
</evidence>